<accession>A0ABT4A3U2</accession>
<proteinExistence type="predicted"/>
<keyword evidence="1" id="KW-0812">Transmembrane</keyword>
<keyword evidence="1" id="KW-1133">Transmembrane helix</keyword>
<keyword evidence="3" id="KW-1185">Reference proteome</keyword>
<feature type="transmembrane region" description="Helical" evidence="1">
    <location>
        <begin position="140"/>
        <end position="158"/>
    </location>
</feature>
<reference evidence="2 3" key="1">
    <citation type="submission" date="2022-11" db="EMBL/GenBank/DDBJ databases">
        <title>Minimal conservation of predation-associated metabolite biosynthetic gene clusters underscores biosynthetic potential of Myxococcota including descriptions for ten novel species: Archangium lansinium sp. nov., Myxococcus landrumus sp. nov., Nannocystis bai.</title>
        <authorList>
            <person name="Ahearne A."/>
            <person name="Stevens C."/>
            <person name="Phillips K."/>
        </authorList>
    </citation>
    <scope>NUCLEOTIDE SEQUENCE [LARGE SCALE GENOMIC DNA]</scope>
    <source>
        <strain evidence="2 3">MIWBW</strain>
    </source>
</reference>
<feature type="transmembrane region" description="Helical" evidence="1">
    <location>
        <begin position="33"/>
        <end position="53"/>
    </location>
</feature>
<evidence type="ECO:0000256" key="1">
    <source>
        <dbReference type="SAM" id="Phobius"/>
    </source>
</evidence>
<dbReference type="RefSeq" id="WP_267534575.1">
    <property type="nucleotide sequence ID" value="NZ_JAPNKA010000001.1"/>
</dbReference>
<feature type="transmembrane region" description="Helical" evidence="1">
    <location>
        <begin position="178"/>
        <end position="196"/>
    </location>
</feature>
<keyword evidence="1" id="KW-0472">Membrane</keyword>
<comment type="caution">
    <text evidence="2">The sequence shown here is derived from an EMBL/GenBank/DDBJ whole genome shotgun (WGS) entry which is preliminary data.</text>
</comment>
<evidence type="ECO:0000313" key="3">
    <source>
        <dbReference type="Proteomes" id="UP001207654"/>
    </source>
</evidence>
<gene>
    <name evidence="2" type="ORF">OV287_14315</name>
</gene>
<protein>
    <submittedName>
        <fullName evidence="2">Uncharacterized protein</fullName>
    </submittedName>
</protein>
<dbReference type="Proteomes" id="UP001207654">
    <property type="component" value="Unassembled WGS sequence"/>
</dbReference>
<dbReference type="EMBL" id="JAPNKA010000001">
    <property type="protein sequence ID" value="MCY1075654.1"/>
    <property type="molecule type" value="Genomic_DNA"/>
</dbReference>
<name>A0ABT4A3U2_9BACT</name>
<sequence>MGLQTALWLASLLVILHDSRSHRMGWPGRRSERTALVLCTLLAWVLSSFPFVVQPITQRWALPADVEALLQVPHLRAKFFILGMSTAAFTTLHTAGMLSMHVQLLAYPWEPVSRGEESVAEGLDDELLRYQRLRSRLERFLLFSAVTLGTSTLSLGAFRNLLNELVPSQVGVLESSRVLGYGVYYTGLLASVYLPTRKTLTDVGEALAARFVRESPAAGLSWKDWSQEQQAVRTWLGLQRTALQDFQQGLSVLAPLLASLSSLALGAEG</sequence>
<evidence type="ECO:0000313" key="2">
    <source>
        <dbReference type="EMBL" id="MCY1075654.1"/>
    </source>
</evidence>
<organism evidence="2 3">
    <name type="scientific">Archangium lansingense</name>
    <dbReference type="NCBI Taxonomy" id="2995310"/>
    <lineage>
        <taxon>Bacteria</taxon>
        <taxon>Pseudomonadati</taxon>
        <taxon>Myxococcota</taxon>
        <taxon>Myxococcia</taxon>
        <taxon>Myxococcales</taxon>
        <taxon>Cystobacterineae</taxon>
        <taxon>Archangiaceae</taxon>
        <taxon>Archangium</taxon>
    </lineage>
</organism>